<name>A0AAN4URC3_9RHOB</name>
<gene>
    <name evidence="7" type="ORF">GCM10008024_18210</name>
    <name evidence="8" type="ORF">SAMN05444006_108127</name>
</gene>
<keyword evidence="3 5" id="KW-1133">Transmembrane helix</keyword>
<dbReference type="InterPro" id="IPR003807">
    <property type="entry name" value="DUF202"/>
</dbReference>
<dbReference type="GO" id="GO:0012505">
    <property type="term" value="C:endomembrane system"/>
    <property type="evidence" value="ECO:0007669"/>
    <property type="project" value="UniProtKB-SubCell"/>
</dbReference>
<evidence type="ECO:0000313" key="10">
    <source>
        <dbReference type="Proteomes" id="UP000634647"/>
    </source>
</evidence>
<dbReference type="Pfam" id="PF02656">
    <property type="entry name" value="DUF202"/>
    <property type="match status" value="1"/>
</dbReference>
<protein>
    <submittedName>
        <fullName evidence="8">Uncharacterized membrane protein YidH, DUF202 family</fullName>
    </submittedName>
</protein>
<evidence type="ECO:0000256" key="3">
    <source>
        <dbReference type="ARBA" id="ARBA00022989"/>
    </source>
</evidence>
<reference evidence="8 9" key="2">
    <citation type="submission" date="2016-10" db="EMBL/GenBank/DDBJ databases">
        <authorList>
            <person name="Varghese N."/>
            <person name="Submissions S."/>
        </authorList>
    </citation>
    <scope>NUCLEOTIDE SEQUENCE [LARGE SCALE GENOMIC DNA]</scope>
    <source>
        <strain evidence="8 9">DSM 24802</strain>
    </source>
</reference>
<feature type="transmembrane region" description="Helical" evidence="5">
    <location>
        <begin position="59"/>
        <end position="82"/>
    </location>
</feature>
<evidence type="ECO:0000313" key="7">
    <source>
        <dbReference type="EMBL" id="GHE01694.1"/>
    </source>
</evidence>
<keyword evidence="2 5" id="KW-0812">Transmembrane</keyword>
<dbReference type="EMBL" id="FNOB01000008">
    <property type="protein sequence ID" value="SDW95677.1"/>
    <property type="molecule type" value="Genomic_DNA"/>
</dbReference>
<feature type="domain" description="DUF202" evidence="6">
    <location>
        <begin position="30"/>
        <end position="90"/>
    </location>
</feature>
<evidence type="ECO:0000313" key="8">
    <source>
        <dbReference type="EMBL" id="SDW95677.1"/>
    </source>
</evidence>
<evidence type="ECO:0000256" key="4">
    <source>
        <dbReference type="ARBA" id="ARBA00023136"/>
    </source>
</evidence>
<evidence type="ECO:0000259" key="6">
    <source>
        <dbReference type="Pfam" id="PF02656"/>
    </source>
</evidence>
<keyword evidence="4 5" id="KW-0472">Membrane</keyword>
<evidence type="ECO:0000313" key="9">
    <source>
        <dbReference type="Proteomes" id="UP000199541"/>
    </source>
</evidence>
<accession>A0AAN4URC3</accession>
<comment type="caution">
    <text evidence="7">The sequence shown here is derived from an EMBL/GenBank/DDBJ whole genome shotgun (WGS) entry which is preliminary data.</text>
</comment>
<comment type="subcellular location">
    <subcellularLocation>
        <location evidence="1">Endomembrane system</location>
        <topology evidence="1">Multi-pass membrane protein</topology>
    </subcellularLocation>
</comment>
<dbReference type="EMBL" id="BNAB01000007">
    <property type="protein sequence ID" value="GHE01694.1"/>
    <property type="molecule type" value="Genomic_DNA"/>
</dbReference>
<feature type="transmembrane region" description="Helical" evidence="5">
    <location>
        <begin position="32"/>
        <end position="53"/>
    </location>
</feature>
<feature type="transmembrane region" description="Helical" evidence="5">
    <location>
        <begin position="103"/>
        <end position="122"/>
    </location>
</feature>
<evidence type="ECO:0000256" key="2">
    <source>
        <dbReference type="ARBA" id="ARBA00022692"/>
    </source>
</evidence>
<proteinExistence type="predicted"/>
<keyword evidence="9" id="KW-1185">Reference proteome</keyword>
<dbReference type="AlphaFoldDB" id="A0AAN4URC3"/>
<reference evidence="7" key="3">
    <citation type="submission" date="2023-06" db="EMBL/GenBank/DDBJ databases">
        <authorList>
            <person name="Sun Q."/>
            <person name="Zhou Y."/>
        </authorList>
    </citation>
    <scope>NUCLEOTIDE SEQUENCE</scope>
    <source>
        <strain evidence="7">CGMCC 1.10859</strain>
    </source>
</reference>
<evidence type="ECO:0000256" key="1">
    <source>
        <dbReference type="ARBA" id="ARBA00004127"/>
    </source>
</evidence>
<dbReference type="Proteomes" id="UP000634647">
    <property type="component" value="Unassembled WGS sequence"/>
</dbReference>
<sequence length="124" mass="13673">MDVDVDDKREDALRLQVEWAEERTALGIARTVASWARTGLGAIGVALGMHVVFRDPSQVMLGRLAATLFLLIAVALFIGGNVQARRLHRMLERERDIPIHNSYAPLTIALIVATTLCGVLLWTL</sequence>
<evidence type="ECO:0000256" key="5">
    <source>
        <dbReference type="SAM" id="Phobius"/>
    </source>
</evidence>
<dbReference type="Proteomes" id="UP000199541">
    <property type="component" value="Unassembled WGS sequence"/>
</dbReference>
<organism evidence="7 10">
    <name type="scientific">Allgaiera indica</name>
    <dbReference type="NCBI Taxonomy" id="765699"/>
    <lineage>
        <taxon>Bacteria</taxon>
        <taxon>Pseudomonadati</taxon>
        <taxon>Pseudomonadota</taxon>
        <taxon>Alphaproteobacteria</taxon>
        <taxon>Rhodobacterales</taxon>
        <taxon>Paracoccaceae</taxon>
        <taxon>Allgaiera</taxon>
    </lineage>
</organism>
<reference evidence="7" key="1">
    <citation type="journal article" date="2014" name="Int. J. Syst. Evol. Microbiol.">
        <title>Complete genome sequence of Corynebacterium casei LMG S-19264T (=DSM 44701T), isolated from a smear-ripened cheese.</title>
        <authorList>
            <consortium name="US DOE Joint Genome Institute (JGI-PGF)"/>
            <person name="Walter F."/>
            <person name="Albersmeier A."/>
            <person name="Kalinowski J."/>
            <person name="Ruckert C."/>
        </authorList>
    </citation>
    <scope>NUCLEOTIDE SEQUENCE</scope>
    <source>
        <strain evidence="7">CGMCC 1.10859</strain>
    </source>
</reference>